<organism evidence="4 5">
    <name type="scientific">Flavobacterium chungangense</name>
    <dbReference type="NCBI Taxonomy" id="554283"/>
    <lineage>
        <taxon>Bacteria</taxon>
        <taxon>Pseudomonadati</taxon>
        <taxon>Bacteroidota</taxon>
        <taxon>Flavobacteriia</taxon>
        <taxon>Flavobacteriales</taxon>
        <taxon>Flavobacteriaceae</taxon>
        <taxon>Flavobacterium</taxon>
    </lineage>
</organism>
<dbReference type="InterPro" id="IPR011042">
    <property type="entry name" value="6-blade_b-propeller_TolB-like"/>
</dbReference>
<dbReference type="GO" id="GO:0004252">
    <property type="term" value="F:serine-type endopeptidase activity"/>
    <property type="evidence" value="ECO:0007669"/>
    <property type="project" value="TreeGrafter"/>
</dbReference>
<dbReference type="PANTHER" id="PTHR42776">
    <property type="entry name" value="SERINE PEPTIDASE S9 FAMILY MEMBER"/>
    <property type="match status" value="1"/>
</dbReference>
<reference evidence="4 5" key="1">
    <citation type="submission" date="2020-06" db="EMBL/GenBank/DDBJ databases">
        <authorList>
            <person name="Criscuolo A."/>
        </authorList>
    </citation>
    <scope>NUCLEOTIDE SEQUENCE [LARGE SCALE GENOMIC DNA]</scope>
    <source>
        <strain evidence="5">CIP 110025</strain>
    </source>
</reference>
<dbReference type="PANTHER" id="PTHR42776:SF27">
    <property type="entry name" value="DIPEPTIDYL PEPTIDASE FAMILY MEMBER 6"/>
    <property type="match status" value="1"/>
</dbReference>
<keyword evidence="1 4" id="KW-0378">Hydrolase</keyword>
<keyword evidence="2" id="KW-0720">Serine protease</keyword>
<sequence>MNKIKNKICIVLALIASVCCFSQQKKELIQVTDLLKIRTVGDVELSKDGQHAVFTVKSIIKNTENPLDYDYDTQLWITKTSKNSTPRQLTFGKESSGSPVFSPDGRQIAFTRSIKGKSQIFLFKIDEGGEAIQLTESKYGAGNPKWSPDGKQLLFTASLQINELVKDSVLNPKKELPLWSFEKPGFAANDNLKVNKTKADPNGNIEAIRAYLDNNEKDKKAKVVDKLQFQTETGISSELRFSHIFIIDAKPGSKERAITKGFYSYSNPSFVGNDKIAFTGNINEKRHPDRVLETKIYTINTDGTNVTELLGAENLVFQLLAVSPSGKQLAYQESIINNLSVPVLKIFNLENPSAKSQTIEYDRNNNNVRFSKDEKQLYFTSSSNGGSAICTVPLNTLKVQTLTSFDQGITDYDINNGVVVFAKTDVKNPSELYVSDLKLKEPRLVSDFNTNWLKNKAISFPEKGTFINEKGLEIEYWVMKPTQFEQGKKYPLLTEIHGGPASMFGPGDGSMWLEYQFFTAQGYGVVYSNPRGSSGYGEKFLRSNINDWGTGPASDVLTALDKTVAQGWADQSRLFITGGSYAGYLTTWIISHDQRFKAASSQRGVYDFNTFFGEANVWRMVPRYFGGYPWEEKTKAILQRESPINYVENINTPFLIFHGDNDNRTGVTQSQMLYKSLKVLGKPVEYVRQPGASHELTRSGDNRQRIDQLLRTYEFFERFNQK</sequence>
<evidence type="ECO:0000256" key="1">
    <source>
        <dbReference type="ARBA" id="ARBA00022801"/>
    </source>
</evidence>
<keyword evidence="2" id="KW-0645">Protease</keyword>
<dbReference type="InterPro" id="IPR029058">
    <property type="entry name" value="AB_hydrolase_fold"/>
</dbReference>
<feature type="domain" description="Peptidase S9 prolyl oligopeptidase catalytic" evidence="3">
    <location>
        <begin position="514"/>
        <end position="718"/>
    </location>
</feature>
<dbReference type="Gene3D" id="2.120.10.30">
    <property type="entry name" value="TolB, C-terminal domain"/>
    <property type="match status" value="2"/>
</dbReference>
<keyword evidence="5" id="KW-1185">Reference proteome</keyword>
<dbReference type="RefSeq" id="WP_031453282.1">
    <property type="nucleotide sequence ID" value="NZ_CAIJDO010000142.1"/>
</dbReference>
<dbReference type="EMBL" id="CAIJDO010000142">
    <property type="protein sequence ID" value="CAD0005139.1"/>
    <property type="molecule type" value="Genomic_DNA"/>
</dbReference>
<dbReference type="GO" id="GO:0006508">
    <property type="term" value="P:proteolysis"/>
    <property type="evidence" value="ECO:0007669"/>
    <property type="project" value="InterPro"/>
</dbReference>
<accession>A0A6V6Z0N8</accession>
<proteinExistence type="predicted"/>
<gene>
    <name evidence="4" type="primary">dpp5</name>
    <name evidence="4" type="ORF">FLACHUCJ7_02241</name>
</gene>
<dbReference type="InterPro" id="IPR001375">
    <property type="entry name" value="Peptidase_S9_cat"/>
</dbReference>
<evidence type="ECO:0000259" key="3">
    <source>
        <dbReference type="Pfam" id="PF00326"/>
    </source>
</evidence>
<dbReference type="AlphaFoldDB" id="A0A6V6Z0N8"/>
<comment type="caution">
    <text evidence="4">The sequence shown here is derived from an EMBL/GenBank/DDBJ whole genome shotgun (WGS) entry which is preliminary data.</text>
</comment>
<evidence type="ECO:0000256" key="2">
    <source>
        <dbReference type="ARBA" id="ARBA00022825"/>
    </source>
</evidence>
<dbReference type="SUPFAM" id="SSF53474">
    <property type="entry name" value="alpha/beta-Hydrolases"/>
    <property type="match status" value="1"/>
</dbReference>
<dbReference type="SUPFAM" id="SSF82171">
    <property type="entry name" value="DPP6 N-terminal domain-like"/>
    <property type="match status" value="1"/>
</dbReference>
<dbReference type="Proteomes" id="UP000556700">
    <property type="component" value="Unassembled WGS sequence"/>
</dbReference>
<dbReference type="Pfam" id="PF00326">
    <property type="entry name" value="Peptidase_S9"/>
    <property type="match status" value="1"/>
</dbReference>
<protein>
    <submittedName>
        <fullName evidence="4">Dipeptidyl-peptidase 5</fullName>
        <ecNumber evidence="4">3.4.14.-</ecNumber>
    </submittedName>
</protein>
<evidence type="ECO:0000313" key="5">
    <source>
        <dbReference type="Proteomes" id="UP000556700"/>
    </source>
</evidence>
<dbReference type="Pfam" id="PF07676">
    <property type="entry name" value="PD40"/>
    <property type="match status" value="3"/>
</dbReference>
<dbReference type="Gene3D" id="3.40.50.1820">
    <property type="entry name" value="alpha/beta hydrolase"/>
    <property type="match status" value="1"/>
</dbReference>
<name>A0A6V6Z0N8_9FLAO</name>
<dbReference type="EC" id="3.4.14.-" evidence="4"/>
<dbReference type="InterPro" id="IPR011659">
    <property type="entry name" value="WD40"/>
</dbReference>
<evidence type="ECO:0000313" key="4">
    <source>
        <dbReference type="EMBL" id="CAD0005139.1"/>
    </source>
</evidence>